<gene>
    <name evidence="1" type="ORF">DFJ67_8119</name>
</gene>
<sequence>MSLAAGLAVAIPALGGSAPTAAPIAAQPGSAAPVELAAFSVVSNANGTVTLELSREQLADPGAVREALTAAGVPADVRIGSACFSVPAPAGQDRVFSSSGRALVISPAAIPKGAVVAIGYRHPSSDRPIAFGLAWPDRMTLTA</sequence>
<protein>
    <submittedName>
        <fullName evidence="1">Uncharacterized protein</fullName>
    </submittedName>
</protein>
<reference evidence="1 2" key="1">
    <citation type="submission" date="2018-08" db="EMBL/GenBank/DDBJ databases">
        <title>Sequencing the genomes of 1000 actinobacteria strains.</title>
        <authorList>
            <person name="Klenk H.-P."/>
        </authorList>
    </citation>
    <scope>NUCLEOTIDE SEQUENCE [LARGE SCALE GENOMIC DNA]</scope>
    <source>
        <strain evidence="1 2">DSM 44099</strain>
    </source>
</reference>
<evidence type="ECO:0000313" key="2">
    <source>
        <dbReference type="Proteomes" id="UP000256913"/>
    </source>
</evidence>
<dbReference type="AlphaFoldDB" id="A0A3D9ZXX6"/>
<dbReference type="EMBL" id="QUMQ01000001">
    <property type="protein sequence ID" value="REG02028.1"/>
    <property type="molecule type" value="Genomic_DNA"/>
</dbReference>
<evidence type="ECO:0000313" key="1">
    <source>
        <dbReference type="EMBL" id="REG02028.1"/>
    </source>
</evidence>
<accession>A0A3D9ZXX6</accession>
<dbReference type="Proteomes" id="UP000256913">
    <property type="component" value="Unassembled WGS sequence"/>
</dbReference>
<comment type="caution">
    <text evidence="1">The sequence shown here is derived from an EMBL/GenBank/DDBJ whole genome shotgun (WGS) entry which is preliminary data.</text>
</comment>
<keyword evidence="2" id="KW-1185">Reference proteome</keyword>
<dbReference type="OrthoDB" id="3525562at2"/>
<name>A0A3D9ZXX6_9ACTN</name>
<dbReference type="RefSeq" id="WP_147315791.1">
    <property type="nucleotide sequence ID" value="NZ_BONB01000069.1"/>
</dbReference>
<organism evidence="1 2">
    <name type="scientific">Asanoa ferruginea</name>
    <dbReference type="NCBI Taxonomy" id="53367"/>
    <lineage>
        <taxon>Bacteria</taxon>
        <taxon>Bacillati</taxon>
        <taxon>Actinomycetota</taxon>
        <taxon>Actinomycetes</taxon>
        <taxon>Micromonosporales</taxon>
        <taxon>Micromonosporaceae</taxon>
        <taxon>Asanoa</taxon>
    </lineage>
</organism>
<proteinExistence type="predicted"/>